<dbReference type="AlphaFoldDB" id="A0AAD8L347"/>
<evidence type="ECO:0000313" key="4">
    <source>
        <dbReference type="Proteomes" id="UP001229421"/>
    </source>
</evidence>
<sequence>MPTTSLDNIHSDVIQTQIFPRLDARSLSTVATISSYLHTLTSDQNLWSHICNYTWPSITDPRVHAIISTFPDGHRSFFNDSFPSLITQVNHHNSSCCNLDKAIDHPCPSQLISAVDIRYQSNNVYSTVEFTDITTDHFLSSNLLIKLNQDVDAISTPIELEVDEFGVNEATLAHLKHSLTLSWIMIDPSLKRACNLSSVKPFSVKKDWMSNDTHIRYDIVLPGCGRHEVVQCRIQVVLGVGGKGLYVREVMMKVMDLDCGGVKGGEFLMILQRAIMGEDDNVRRKVVDDDGERWRSMLEFKEMKRQRREMTKKEQDKWDIDIIMNYIGILVSFCFTIYFLQC</sequence>
<keyword evidence="4" id="KW-1185">Reference proteome</keyword>
<dbReference type="Proteomes" id="UP001229421">
    <property type="component" value="Unassembled WGS sequence"/>
</dbReference>
<dbReference type="Pfam" id="PF12937">
    <property type="entry name" value="F-box-like"/>
    <property type="match status" value="1"/>
</dbReference>
<reference evidence="3" key="1">
    <citation type="journal article" date="2023" name="bioRxiv">
        <title>Improved chromosome-level genome assembly for marigold (Tagetes erecta).</title>
        <authorList>
            <person name="Jiang F."/>
            <person name="Yuan L."/>
            <person name="Wang S."/>
            <person name="Wang H."/>
            <person name="Xu D."/>
            <person name="Wang A."/>
            <person name="Fan W."/>
        </authorList>
    </citation>
    <scope>NUCLEOTIDE SEQUENCE</scope>
    <source>
        <strain evidence="3">WSJ</strain>
        <tissue evidence="3">Leaf</tissue>
    </source>
</reference>
<dbReference type="PANTHER" id="PTHR33736">
    <property type="entry name" value="F-BOX PROTEIN-RELATED"/>
    <property type="match status" value="1"/>
</dbReference>
<proteinExistence type="predicted"/>
<keyword evidence="1" id="KW-0812">Transmembrane</keyword>
<accession>A0AAD8L347</accession>
<dbReference type="InterPro" id="IPR001810">
    <property type="entry name" value="F-box_dom"/>
</dbReference>
<evidence type="ECO:0000259" key="2">
    <source>
        <dbReference type="Pfam" id="PF12937"/>
    </source>
</evidence>
<name>A0AAD8L347_TARER</name>
<dbReference type="InterPro" id="IPR045283">
    <property type="entry name" value="AT3G44326-like"/>
</dbReference>
<comment type="caution">
    <text evidence="3">The sequence shown here is derived from an EMBL/GenBank/DDBJ whole genome shotgun (WGS) entry which is preliminary data.</text>
</comment>
<protein>
    <recommendedName>
        <fullName evidence="2">F-box domain-containing protein</fullName>
    </recommendedName>
</protein>
<organism evidence="3 4">
    <name type="scientific">Tagetes erecta</name>
    <name type="common">African marigold</name>
    <dbReference type="NCBI Taxonomy" id="13708"/>
    <lineage>
        <taxon>Eukaryota</taxon>
        <taxon>Viridiplantae</taxon>
        <taxon>Streptophyta</taxon>
        <taxon>Embryophyta</taxon>
        <taxon>Tracheophyta</taxon>
        <taxon>Spermatophyta</taxon>
        <taxon>Magnoliopsida</taxon>
        <taxon>eudicotyledons</taxon>
        <taxon>Gunneridae</taxon>
        <taxon>Pentapetalae</taxon>
        <taxon>asterids</taxon>
        <taxon>campanulids</taxon>
        <taxon>Asterales</taxon>
        <taxon>Asteraceae</taxon>
        <taxon>Asteroideae</taxon>
        <taxon>Heliantheae alliance</taxon>
        <taxon>Tageteae</taxon>
        <taxon>Tagetes</taxon>
    </lineage>
</organism>
<evidence type="ECO:0000313" key="3">
    <source>
        <dbReference type="EMBL" id="KAK1432158.1"/>
    </source>
</evidence>
<gene>
    <name evidence="3" type="ORF">QVD17_09050</name>
</gene>
<dbReference type="EMBL" id="JAUHHV010000002">
    <property type="protein sequence ID" value="KAK1432158.1"/>
    <property type="molecule type" value="Genomic_DNA"/>
</dbReference>
<feature type="domain" description="F-box" evidence="2">
    <location>
        <begin position="14"/>
        <end position="52"/>
    </location>
</feature>
<dbReference type="SUPFAM" id="SSF81383">
    <property type="entry name" value="F-box domain"/>
    <property type="match status" value="1"/>
</dbReference>
<keyword evidence="1" id="KW-0472">Membrane</keyword>
<evidence type="ECO:0000256" key="1">
    <source>
        <dbReference type="SAM" id="Phobius"/>
    </source>
</evidence>
<dbReference type="Gene3D" id="1.20.1280.50">
    <property type="match status" value="1"/>
</dbReference>
<feature type="transmembrane region" description="Helical" evidence="1">
    <location>
        <begin position="322"/>
        <end position="340"/>
    </location>
</feature>
<dbReference type="InterPro" id="IPR036047">
    <property type="entry name" value="F-box-like_dom_sf"/>
</dbReference>
<keyword evidence="1" id="KW-1133">Transmembrane helix</keyword>
<dbReference type="PANTHER" id="PTHR33736:SF34">
    <property type="entry name" value="F-BOX-LIKE DOMAIN SUPERFAMILY PROTEIN"/>
    <property type="match status" value="1"/>
</dbReference>